<sequence>MTPDTRTDEVWILGATGRIGRAVAARLAARGIDPVLVGRDPGRLREAATALGRDGDSRIVQADTAERIAARIGEKRPGVVVNTIGDYAATAAPIARACMPGGHYVDLAADLVAVPRLLGLHQDATAAGSTLVTGAGFGVLATESVVVKLCEGRPAPREVRVDALASVAMEAGAVGAAFAATSVDVLTTGGRRYREGRPVRARLGAGPLTHILPDGQTVRSAGLPSGELLAAQRASGSPSVTATSALAPASPAVRAVLPVLGALLSVPVLRRLAVSRMAGMRMKAAPMPRRHSWGHAVITWPDGTSREGWLRAGDGMDYTADVATEAAVRLARGEGRPGAYTPAAAFGPDLATAAGGDFILD</sequence>
<dbReference type="Pfam" id="PF03435">
    <property type="entry name" value="Sacchrp_dh_NADP"/>
    <property type="match status" value="1"/>
</dbReference>
<evidence type="ECO:0000259" key="1">
    <source>
        <dbReference type="Pfam" id="PF03435"/>
    </source>
</evidence>
<name>A0ABY9HD58_9ACTN</name>
<reference evidence="2 3" key="1">
    <citation type="submission" date="2023-03" db="EMBL/GenBank/DDBJ databases">
        <title>Isolation and description of six Streptomyces strains from soil environments, able to metabolize different microbial glucans.</title>
        <authorList>
            <person name="Widen T."/>
            <person name="Larsbrink J."/>
        </authorList>
    </citation>
    <scope>NUCLEOTIDE SEQUENCE [LARGE SCALE GENOMIC DNA]</scope>
    <source>
        <strain evidence="2 3">Mut1</strain>
    </source>
</reference>
<dbReference type="PANTHER" id="PTHR43781:SF1">
    <property type="entry name" value="SACCHAROPINE DEHYDROGENASE"/>
    <property type="match status" value="1"/>
</dbReference>
<feature type="domain" description="Saccharopine dehydrogenase NADP binding" evidence="1">
    <location>
        <begin position="10"/>
        <end position="132"/>
    </location>
</feature>
<dbReference type="InterPro" id="IPR005097">
    <property type="entry name" value="Sacchrp_dh_NADP-bd"/>
</dbReference>
<organism evidence="2 3">
    <name type="scientific">Streptomyces castrisilvae</name>
    <dbReference type="NCBI Taxonomy" id="3033811"/>
    <lineage>
        <taxon>Bacteria</taxon>
        <taxon>Bacillati</taxon>
        <taxon>Actinomycetota</taxon>
        <taxon>Actinomycetes</taxon>
        <taxon>Kitasatosporales</taxon>
        <taxon>Streptomycetaceae</taxon>
        <taxon>Streptomyces</taxon>
    </lineage>
</organism>
<protein>
    <submittedName>
        <fullName evidence="2">Saccharopine dehydrogenase NADP-binding domain-containing protein</fullName>
    </submittedName>
</protein>
<keyword evidence="3" id="KW-1185">Reference proteome</keyword>
<dbReference type="RefSeq" id="WP_306050734.1">
    <property type="nucleotide sequence ID" value="NZ_CP120997.1"/>
</dbReference>
<dbReference type="PANTHER" id="PTHR43781">
    <property type="entry name" value="SACCHAROPINE DEHYDROGENASE"/>
    <property type="match status" value="1"/>
</dbReference>
<accession>A0ABY9HD58</accession>
<dbReference type="SUPFAM" id="SSF51735">
    <property type="entry name" value="NAD(P)-binding Rossmann-fold domains"/>
    <property type="match status" value="1"/>
</dbReference>
<dbReference type="EMBL" id="CP120997">
    <property type="protein sequence ID" value="WLQ32052.1"/>
    <property type="molecule type" value="Genomic_DNA"/>
</dbReference>
<evidence type="ECO:0000313" key="3">
    <source>
        <dbReference type="Proteomes" id="UP001239522"/>
    </source>
</evidence>
<evidence type="ECO:0000313" key="2">
    <source>
        <dbReference type="EMBL" id="WLQ32052.1"/>
    </source>
</evidence>
<dbReference type="Gene3D" id="3.40.50.720">
    <property type="entry name" value="NAD(P)-binding Rossmann-like Domain"/>
    <property type="match status" value="1"/>
</dbReference>
<dbReference type="Proteomes" id="UP001239522">
    <property type="component" value="Chromosome"/>
</dbReference>
<gene>
    <name evidence="2" type="ORF">P8A18_00740</name>
</gene>
<dbReference type="InterPro" id="IPR036291">
    <property type="entry name" value="NAD(P)-bd_dom_sf"/>
</dbReference>
<proteinExistence type="predicted"/>